<accession>A0ABR8NDS1</accession>
<gene>
    <name evidence="11" type="ORF">IEZ26_15535</name>
</gene>
<keyword evidence="7 11" id="KW-0012">Acyltransferase</keyword>
<keyword evidence="2" id="KW-1003">Cell membrane</keyword>
<evidence type="ECO:0000256" key="2">
    <source>
        <dbReference type="ARBA" id="ARBA00022475"/>
    </source>
</evidence>
<protein>
    <submittedName>
        <fullName evidence="11">Acyltransferase</fullName>
    </submittedName>
</protein>
<dbReference type="PANTHER" id="PTHR23028">
    <property type="entry name" value="ACETYLTRANSFERASE"/>
    <property type="match status" value="1"/>
</dbReference>
<name>A0ABR8NDS1_9ACTN</name>
<evidence type="ECO:0000256" key="9">
    <source>
        <dbReference type="SAM" id="Phobius"/>
    </source>
</evidence>
<feature type="transmembrane region" description="Helical" evidence="9">
    <location>
        <begin position="257"/>
        <end position="278"/>
    </location>
</feature>
<keyword evidence="6 9" id="KW-0472">Membrane</keyword>
<feature type="transmembrane region" description="Helical" evidence="9">
    <location>
        <begin position="290"/>
        <end position="313"/>
    </location>
</feature>
<dbReference type="EMBL" id="JACXYZ010000002">
    <property type="protein sequence ID" value="MBD3926035.1"/>
    <property type="molecule type" value="Genomic_DNA"/>
</dbReference>
<keyword evidence="12" id="KW-1185">Reference proteome</keyword>
<evidence type="ECO:0000256" key="3">
    <source>
        <dbReference type="ARBA" id="ARBA00022679"/>
    </source>
</evidence>
<keyword evidence="5 9" id="KW-1133">Transmembrane helix</keyword>
<evidence type="ECO:0000313" key="11">
    <source>
        <dbReference type="EMBL" id="MBD3926035.1"/>
    </source>
</evidence>
<dbReference type="Pfam" id="PF01757">
    <property type="entry name" value="Acyl_transf_3"/>
    <property type="match status" value="1"/>
</dbReference>
<keyword evidence="4 9" id="KW-0812">Transmembrane</keyword>
<feature type="domain" description="Acyltransferase 3" evidence="10">
    <location>
        <begin position="17"/>
        <end position="371"/>
    </location>
</feature>
<feature type="transmembrane region" description="Helical" evidence="9">
    <location>
        <begin position="219"/>
        <end position="236"/>
    </location>
</feature>
<reference evidence="11 12" key="1">
    <citation type="submission" date="2020-09" db="EMBL/GenBank/DDBJ databases">
        <title>novel species in genus Nocardioides.</title>
        <authorList>
            <person name="Zhang G."/>
        </authorList>
    </citation>
    <scope>NUCLEOTIDE SEQUENCE [LARGE SCALE GENOMIC DNA]</scope>
    <source>
        <strain evidence="11 12">KCTC 39551</strain>
    </source>
</reference>
<evidence type="ECO:0000256" key="7">
    <source>
        <dbReference type="ARBA" id="ARBA00023315"/>
    </source>
</evidence>
<feature type="transmembrane region" description="Helical" evidence="9">
    <location>
        <begin position="387"/>
        <end position="409"/>
    </location>
</feature>
<evidence type="ECO:0000256" key="1">
    <source>
        <dbReference type="ARBA" id="ARBA00004651"/>
    </source>
</evidence>
<organism evidence="11 12">
    <name type="scientific">Nocardioides cavernae</name>
    <dbReference type="NCBI Taxonomy" id="1921566"/>
    <lineage>
        <taxon>Bacteria</taxon>
        <taxon>Bacillati</taxon>
        <taxon>Actinomycetota</taxon>
        <taxon>Actinomycetes</taxon>
        <taxon>Propionibacteriales</taxon>
        <taxon>Nocardioidaceae</taxon>
        <taxon>Nocardioides</taxon>
    </lineage>
</organism>
<feature type="transmembrane region" description="Helical" evidence="9">
    <location>
        <begin position="356"/>
        <end position="375"/>
    </location>
</feature>
<dbReference type="InterPro" id="IPR002656">
    <property type="entry name" value="Acyl_transf_3_dom"/>
</dbReference>
<dbReference type="InterPro" id="IPR050879">
    <property type="entry name" value="Acyltransferase_3"/>
</dbReference>
<comment type="subcellular location">
    <subcellularLocation>
        <location evidence="1">Cell membrane</location>
        <topology evidence="1">Multi-pass membrane protein</topology>
    </subcellularLocation>
</comment>
<proteinExistence type="predicted"/>
<dbReference type="Gene3D" id="3.40.50.1110">
    <property type="entry name" value="SGNH hydrolase"/>
    <property type="match status" value="1"/>
</dbReference>
<feature type="region of interest" description="Disordered" evidence="8">
    <location>
        <begin position="443"/>
        <end position="472"/>
    </location>
</feature>
<feature type="transmembrane region" description="Helical" evidence="9">
    <location>
        <begin position="183"/>
        <end position="207"/>
    </location>
</feature>
<dbReference type="GO" id="GO:0016746">
    <property type="term" value="F:acyltransferase activity"/>
    <property type="evidence" value="ECO:0007669"/>
    <property type="project" value="UniProtKB-KW"/>
</dbReference>
<feature type="transmembrane region" description="Helical" evidence="9">
    <location>
        <begin position="21"/>
        <end position="37"/>
    </location>
</feature>
<evidence type="ECO:0000256" key="8">
    <source>
        <dbReference type="SAM" id="MobiDB-lite"/>
    </source>
</evidence>
<evidence type="ECO:0000256" key="6">
    <source>
        <dbReference type="ARBA" id="ARBA00023136"/>
    </source>
</evidence>
<feature type="transmembrane region" description="Helical" evidence="9">
    <location>
        <begin position="150"/>
        <end position="171"/>
    </location>
</feature>
<feature type="transmembrane region" description="Helical" evidence="9">
    <location>
        <begin position="43"/>
        <end position="64"/>
    </location>
</feature>
<dbReference type="InterPro" id="IPR036514">
    <property type="entry name" value="SGNH_hydro_sf"/>
</dbReference>
<keyword evidence="3" id="KW-0808">Transferase</keyword>
<comment type="caution">
    <text evidence="11">The sequence shown here is derived from an EMBL/GenBank/DDBJ whole genome shotgun (WGS) entry which is preliminary data.</text>
</comment>
<evidence type="ECO:0000256" key="5">
    <source>
        <dbReference type="ARBA" id="ARBA00022989"/>
    </source>
</evidence>
<feature type="transmembrane region" description="Helical" evidence="9">
    <location>
        <begin position="325"/>
        <end position="344"/>
    </location>
</feature>
<evidence type="ECO:0000259" key="10">
    <source>
        <dbReference type="Pfam" id="PF01757"/>
    </source>
</evidence>
<dbReference type="Proteomes" id="UP000618818">
    <property type="component" value="Unassembled WGS sequence"/>
</dbReference>
<evidence type="ECO:0000313" key="12">
    <source>
        <dbReference type="Proteomes" id="UP000618818"/>
    </source>
</evidence>
<dbReference type="SUPFAM" id="SSF52266">
    <property type="entry name" value="SGNH hydrolase"/>
    <property type="match status" value="1"/>
</dbReference>
<sequence length="697" mass="74318">MAHDRPQQRRSRRTHVPALDGVRAVAVAAVLAFHGGLPGASGGFVGVDAFFVLSGYLITALLLTEWTRNGGRIDLAAFWGRRARRLLPALLLVVTAVAIGARSLLPPEEVRLLRGDGIAALFYVANWRMILRGGDYFAQTAAPSPLEHTWSLGIEEQFYLVWPLVLCIGLWSRRPGASLQPRLWMLVAVCLVGAAASTAALAATYAVGDPGRAYYGTDTRGAAILVGAGLAALLAVRDQQGREAGGVAAPLSISTRWGRTTLGGLAAIAVVGLAWAATHVSGGDRGLYGGGMAAVALAVAVVVAHVVLVPSGWSARALSMRPLPALGLISYGVYLWHWPVFIAANAARTGLEGLPLFAARCMVTLALATLSYVLVERPVQLRVRVRRPALAITGAGVAAAAGAAVLVPLTAVPLGPAVARDSSVSEVVDRFVAGDGRSGNLVGDLWSDPAARTTEPSASPERRPSPRLHHRRPGRPIVVDVFGDSVAWTLVTYLPSHPELDVRDRTLMGCGISRTAPFRYAGRHHAGLMPACRSWPRIWQAAVARDDPDVALILVGRWETMDRVLDGRWTHVGDPAFDAHLRSELELAIRLAGAGGAHVLLATEPYNRRWEQLDGSLYPEDEPERVAAWNHLLRAVARDHPAVEVVELGARVSPEGRFSWTAGGYQVRSDGLHLTPSGVQGWIAPWLLPQLVAAVPD</sequence>
<dbReference type="RefSeq" id="WP_191195877.1">
    <property type="nucleotide sequence ID" value="NZ_JACXYZ010000002.1"/>
</dbReference>
<evidence type="ECO:0000256" key="4">
    <source>
        <dbReference type="ARBA" id="ARBA00022692"/>
    </source>
</evidence>
<feature type="transmembrane region" description="Helical" evidence="9">
    <location>
        <begin position="85"/>
        <end position="105"/>
    </location>
</feature>
<dbReference type="PANTHER" id="PTHR23028:SF53">
    <property type="entry name" value="ACYL_TRANSF_3 DOMAIN-CONTAINING PROTEIN"/>
    <property type="match status" value="1"/>
</dbReference>